<evidence type="ECO:0000313" key="1">
    <source>
        <dbReference type="EMBL" id="OAQ30732.1"/>
    </source>
</evidence>
<dbReference type="GO" id="GO:0016787">
    <property type="term" value="F:hydrolase activity"/>
    <property type="evidence" value="ECO:0007669"/>
    <property type="project" value="UniProtKB-KW"/>
</dbReference>
<dbReference type="NCBIfam" id="TIGR01460">
    <property type="entry name" value="HAD-SF-IIA"/>
    <property type="match status" value="1"/>
</dbReference>
<dbReference type="InterPro" id="IPR050324">
    <property type="entry name" value="CDP-alcohol_PTase-I"/>
</dbReference>
<keyword evidence="2" id="KW-1185">Reference proteome</keyword>
<dbReference type="GO" id="GO:0046474">
    <property type="term" value="P:glycerophospholipid biosynthetic process"/>
    <property type="evidence" value="ECO:0007669"/>
    <property type="project" value="TreeGrafter"/>
</dbReference>
<dbReference type="NCBIfam" id="TIGR01456">
    <property type="entry name" value="CECR5"/>
    <property type="match status" value="1"/>
</dbReference>
<dbReference type="InterPro" id="IPR023214">
    <property type="entry name" value="HAD_sf"/>
</dbReference>
<organism evidence="1 2">
    <name type="scientific">Linnemannia elongata AG-77</name>
    <dbReference type="NCBI Taxonomy" id="1314771"/>
    <lineage>
        <taxon>Eukaryota</taxon>
        <taxon>Fungi</taxon>
        <taxon>Fungi incertae sedis</taxon>
        <taxon>Mucoromycota</taxon>
        <taxon>Mortierellomycotina</taxon>
        <taxon>Mortierellomycetes</taxon>
        <taxon>Mortierellales</taxon>
        <taxon>Mortierellaceae</taxon>
        <taxon>Linnemannia</taxon>
    </lineage>
</organism>
<keyword evidence="1" id="KW-0378">Hydrolase</keyword>
<dbReference type="GO" id="GO:0005739">
    <property type="term" value="C:mitochondrion"/>
    <property type="evidence" value="ECO:0007669"/>
    <property type="project" value="TreeGrafter"/>
</dbReference>
<gene>
    <name evidence="1" type="ORF">K457DRAFT_110148</name>
</gene>
<evidence type="ECO:0000313" key="2">
    <source>
        <dbReference type="Proteomes" id="UP000078512"/>
    </source>
</evidence>
<dbReference type="SUPFAM" id="SSF56784">
    <property type="entry name" value="HAD-like"/>
    <property type="match status" value="1"/>
</dbReference>
<dbReference type="InterPro" id="IPR036412">
    <property type="entry name" value="HAD-like_sf"/>
</dbReference>
<dbReference type="STRING" id="1314771.A0A197JZF5"/>
<sequence>MFALFNLRASSRVTPLRRLHTATSAPRFSIAFDIDGVLIKGKQVIPQTRRALELLQENKIPYIFLTNGGGMRESEKADQLTKKLGVYVNPEHLIVSHSPMRSLVSKYRDANVMVVGGKGSACKHAAHDYGFKNVVTPEEIHSVHPSVCPISDCETRAEPWTEKGLENVGKPVDAVMVFHDSNDWGRDLQLCLDALVSKDGKLGTIKDSDQLHNTKQTVPIYFSNPDIVWANEYPVPRFGQGTFRVCLEKIYQNLTGQPLEYVTYGKPMKTTYEYADSLLDKIDPLPKLGPDGQPAKRTVYAVGDNPYADIAGANGHGWNSVLVKTGVFRPKGNENHHLHPATTVVDHVEDAVRWIIARENMKNK</sequence>
<protein>
    <submittedName>
        <fullName evidence="1">HAD-superfamily hydrolase</fullName>
    </submittedName>
</protein>
<dbReference type="OrthoDB" id="10251048at2759"/>
<name>A0A197JZF5_9FUNG</name>
<dbReference type="InterPro" id="IPR006357">
    <property type="entry name" value="HAD-SF_hydro_IIA"/>
</dbReference>
<dbReference type="PANTHER" id="PTHR14269">
    <property type="entry name" value="CDP-DIACYLGLYCEROL--GLYCEROL-3-PHOSPHATE 3-PHOSPHATIDYLTRANSFERASE-RELATED"/>
    <property type="match status" value="1"/>
</dbReference>
<dbReference type="InterPro" id="IPR006353">
    <property type="entry name" value="HAD-SF_hydro_IIA_CECR5"/>
</dbReference>
<dbReference type="Pfam" id="PF13242">
    <property type="entry name" value="Hydrolase_like"/>
    <property type="match status" value="1"/>
</dbReference>
<accession>A0A197JZF5</accession>
<reference evidence="1 2" key="1">
    <citation type="submission" date="2016-05" db="EMBL/GenBank/DDBJ databases">
        <title>Genome sequencing reveals origins of a unique bacterial endosymbiosis in the earliest lineages of terrestrial Fungi.</title>
        <authorList>
            <consortium name="DOE Joint Genome Institute"/>
            <person name="Uehling J."/>
            <person name="Gryganskyi A."/>
            <person name="Hameed K."/>
            <person name="Tschaplinski T."/>
            <person name="Misztal P."/>
            <person name="Wu S."/>
            <person name="Desiro A."/>
            <person name="Vande Pol N."/>
            <person name="Du Z.-Y."/>
            <person name="Zienkiewicz A."/>
            <person name="Zienkiewicz K."/>
            <person name="Morin E."/>
            <person name="Tisserant E."/>
            <person name="Splivallo R."/>
            <person name="Hainaut M."/>
            <person name="Henrissat B."/>
            <person name="Ohm R."/>
            <person name="Kuo A."/>
            <person name="Yan J."/>
            <person name="Lipzen A."/>
            <person name="Nolan M."/>
            <person name="Labutti K."/>
            <person name="Barry K."/>
            <person name="Goldstein A."/>
            <person name="Labbe J."/>
            <person name="Schadt C."/>
            <person name="Tuskan G."/>
            <person name="Grigoriev I."/>
            <person name="Martin F."/>
            <person name="Vilgalys R."/>
            <person name="Bonito G."/>
        </authorList>
    </citation>
    <scope>NUCLEOTIDE SEQUENCE [LARGE SCALE GENOMIC DNA]</scope>
    <source>
        <strain evidence="1 2">AG-77</strain>
    </source>
</reference>
<dbReference type="Proteomes" id="UP000078512">
    <property type="component" value="Unassembled WGS sequence"/>
</dbReference>
<dbReference type="PANTHER" id="PTHR14269:SF4">
    <property type="entry name" value="CAT EYE SYNDROME CRITICAL REGION PROTEIN 5"/>
    <property type="match status" value="1"/>
</dbReference>
<dbReference type="AlphaFoldDB" id="A0A197JZF5"/>
<proteinExistence type="predicted"/>
<dbReference type="Pfam" id="PF13344">
    <property type="entry name" value="Hydrolase_6"/>
    <property type="match status" value="1"/>
</dbReference>
<dbReference type="EMBL" id="KV442033">
    <property type="protein sequence ID" value="OAQ30732.1"/>
    <property type="molecule type" value="Genomic_DNA"/>
</dbReference>
<dbReference type="Gene3D" id="3.40.50.1000">
    <property type="entry name" value="HAD superfamily/HAD-like"/>
    <property type="match status" value="2"/>
</dbReference>